<evidence type="ECO:0000313" key="1">
    <source>
        <dbReference type="EMBL" id="MQA21757.1"/>
    </source>
</evidence>
<protein>
    <submittedName>
        <fullName evidence="1">Uncharacterized protein</fullName>
    </submittedName>
</protein>
<keyword evidence="2" id="KW-1185">Reference proteome</keyword>
<name>A0A843SLV5_9BURK</name>
<organism evidence="1 2">
    <name type="scientific">Rugamonas rivuli</name>
    <dbReference type="NCBI Taxonomy" id="2743358"/>
    <lineage>
        <taxon>Bacteria</taxon>
        <taxon>Pseudomonadati</taxon>
        <taxon>Pseudomonadota</taxon>
        <taxon>Betaproteobacteria</taxon>
        <taxon>Burkholderiales</taxon>
        <taxon>Oxalobacteraceae</taxon>
        <taxon>Telluria group</taxon>
        <taxon>Rugamonas</taxon>
    </lineage>
</organism>
<accession>A0A843SLV5</accession>
<proteinExistence type="predicted"/>
<sequence length="152" mass="16129">MTTYARSVNGTAVDVTTTNPVTIFHPTIAAQFITVPDGTLNGATLSGGFWNNPMATQPVTPVAPLPTLTPMTLYMAFTPAERIAIKTSNDAMVKEFWSMYQLSVQLDKPTDPNLASVRDIIAYLAKPASPGPGGGILASPERVQQILAGIPQ</sequence>
<dbReference type="RefSeq" id="WP_152807284.1">
    <property type="nucleotide sequence ID" value="NZ_WHUF01000005.1"/>
</dbReference>
<dbReference type="EMBL" id="WHUF01000005">
    <property type="protein sequence ID" value="MQA21757.1"/>
    <property type="molecule type" value="Genomic_DNA"/>
</dbReference>
<reference evidence="1 2" key="1">
    <citation type="submission" date="2019-10" db="EMBL/GenBank/DDBJ databases">
        <title>Two novel species isolated from a subtropical stream in China.</title>
        <authorList>
            <person name="Lu H."/>
        </authorList>
    </citation>
    <scope>NUCLEOTIDE SEQUENCE [LARGE SCALE GENOMIC DNA]</scope>
    <source>
        <strain evidence="1 2">FT103W</strain>
    </source>
</reference>
<comment type="caution">
    <text evidence="1">The sequence shown here is derived from an EMBL/GenBank/DDBJ whole genome shotgun (WGS) entry which is preliminary data.</text>
</comment>
<evidence type="ECO:0000313" key="2">
    <source>
        <dbReference type="Proteomes" id="UP000444318"/>
    </source>
</evidence>
<gene>
    <name evidence="1" type="ORF">GEV01_19780</name>
</gene>
<dbReference type="AlphaFoldDB" id="A0A843SLV5"/>
<dbReference type="Proteomes" id="UP000444318">
    <property type="component" value="Unassembled WGS sequence"/>
</dbReference>